<accession>A0A1X7V4T5</accession>
<dbReference type="GO" id="GO:0033617">
    <property type="term" value="P:mitochondrial respiratory chain complex IV assembly"/>
    <property type="evidence" value="ECO:0007669"/>
    <property type="project" value="InterPro"/>
</dbReference>
<dbReference type="PANTHER" id="PTHR31586">
    <property type="entry name" value="CYTOCHROME C OXIDASE PROTEIN 20"/>
    <property type="match status" value="1"/>
</dbReference>
<sequence length="103" mass="11592">MENPPSSHRKWYHFNIRKTPCAKDSLLNGIIIGGIGGVAYYLKSGVVKRSCDIAVGGFIVTAFICWNLCIYQKKRTRAQLNKAMEVMNKNNSIKDTNNNNNNN</sequence>
<dbReference type="Pfam" id="PF12597">
    <property type="entry name" value="Cox20"/>
    <property type="match status" value="1"/>
</dbReference>
<keyword evidence="6 9" id="KW-1133">Transmembrane helix</keyword>
<proteinExistence type="inferred from homology"/>
<dbReference type="InterPro" id="IPR022533">
    <property type="entry name" value="Cox20"/>
</dbReference>
<keyword evidence="8 9" id="KW-0472">Membrane</keyword>
<dbReference type="PANTHER" id="PTHR31586:SF1">
    <property type="entry name" value="CYTOCHROME C OXIDASE ASSEMBLY PROTEIN COX20, MITOCHONDRIAL"/>
    <property type="match status" value="1"/>
</dbReference>
<protein>
    <recommendedName>
        <fullName evidence="3">Cytochrome c oxidase assembly protein COX20, mitochondrial</fullName>
    </recommendedName>
</protein>
<evidence type="ECO:0000256" key="1">
    <source>
        <dbReference type="ARBA" id="ARBA00004273"/>
    </source>
</evidence>
<evidence type="ECO:0000256" key="4">
    <source>
        <dbReference type="ARBA" id="ARBA00022692"/>
    </source>
</evidence>
<name>A0A1X7V4T5_AMPQE</name>
<keyword evidence="5" id="KW-0999">Mitochondrion inner membrane</keyword>
<reference evidence="10" key="1">
    <citation type="submission" date="2017-05" db="UniProtKB">
        <authorList>
            <consortium name="EnsemblMetazoa"/>
        </authorList>
    </citation>
    <scope>IDENTIFICATION</scope>
</reference>
<evidence type="ECO:0000256" key="8">
    <source>
        <dbReference type="ARBA" id="ARBA00023136"/>
    </source>
</evidence>
<evidence type="ECO:0000256" key="6">
    <source>
        <dbReference type="ARBA" id="ARBA00022989"/>
    </source>
</evidence>
<feature type="transmembrane region" description="Helical" evidence="9">
    <location>
        <begin position="21"/>
        <end position="41"/>
    </location>
</feature>
<evidence type="ECO:0000256" key="7">
    <source>
        <dbReference type="ARBA" id="ARBA00023128"/>
    </source>
</evidence>
<evidence type="ECO:0000313" key="10">
    <source>
        <dbReference type="EnsemblMetazoa" id="Aqu2.1.35275_001"/>
    </source>
</evidence>
<evidence type="ECO:0000256" key="5">
    <source>
        <dbReference type="ARBA" id="ARBA00022792"/>
    </source>
</evidence>
<dbReference type="AlphaFoldDB" id="A0A1X7V4T5"/>
<dbReference type="STRING" id="400682.A0A1X7V4T5"/>
<dbReference type="GO" id="GO:0005743">
    <property type="term" value="C:mitochondrial inner membrane"/>
    <property type="evidence" value="ECO:0007669"/>
    <property type="project" value="UniProtKB-SubCell"/>
</dbReference>
<evidence type="ECO:0000256" key="2">
    <source>
        <dbReference type="ARBA" id="ARBA00009575"/>
    </source>
</evidence>
<organism evidence="10">
    <name type="scientific">Amphimedon queenslandica</name>
    <name type="common">Sponge</name>
    <dbReference type="NCBI Taxonomy" id="400682"/>
    <lineage>
        <taxon>Eukaryota</taxon>
        <taxon>Metazoa</taxon>
        <taxon>Porifera</taxon>
        <taxon>Demospongiae</taxon>
        <taxon>Heteroscleromorpha</taxon>
        <taxon>Haplosclerida</taxon>
        <taxon>Niphatidae</taxon>
        <taxon>Amphimedon</taxon>
    </lineage>
</organism>
<feature type="transmembrane region" description="Helical" evidence="9">
    <location>
        <begin position="53"/>
        <end position="71"/>
    </location>
</feature>
<dbReference type="InParanoid" id="A0A1X7V4T5"/>
<keyword evidence="4 9" id="KW-0812">Transmembrane</keyword>
<evidence type="ECO:0000256" key="9">
    <source>
        <dbReference type="SAM" id="Phobius"/>
    </source>
</evidence>
<comment type="subcellular location">
    <subcellularLocation>
        <location evidence="1">Mitochondrion inner membrane</location>
    </subcellularLocation>
</comment>
<evidence type="ECO:0000256" key="3">
    <source>
        <dbReference type="ARBA" id="ARBA00017689"/>
    </source>
</evidence>
<comment type="similarity">
    <text evidence="2">Belongs to the COX20 family.</text>
</comment>
<keyword evidence="7" id="KW-0496">Mitochondrion</keyword>
<dbReference type="PIRSF" id="PIRSF007871">
    <property type="entry name" value="Cox20"/>
    <property type="match status" value="1"/>
</dbReference>
<dbReference type="EnsemblMetazoa" id="Aqu2.1.35275_001">
    <property type="protein sequence ID" value="Aqu2.1.35275_001"/>
    <property type="gene ID" value="Aqu2.1.35275"/>
</dbReference>